<dbReference type="SMART" id="SM00796">
    <property type="entry name" value="AHS1"/>
    <property type="match status" value="1"/>
</dbReference>
<proteinExistence type="predicted"/>
<dbReference type="EMBL" id="JBHSBY010000133">
    <property type="protein sequence ID" value="MFC4198051.1"/>
    <property type="molecule type" value="Genomic_DNA"/>
</dbReference>
<dbReference type="InterPro" id="IPR003833">
    <property type="entry name" value="CT_C_D"/>
</dbReference>
<accession>A0ABV8NNT9</accession>
<comment type="caution">
    <text evidence="5">The sequence shown here is derived from an EMBL/GenBank/DDBJ whole genome shotgun (WGS) entry which is preliminary data.</text>
</comment>
<dbReference type="Gene3D" id="2.40.100.10">
    <property type="entry name" value="Cyclophilin-like"/>
    <property type="match status" value="1"/>
</dbReference>
<keyword evidence="6" id="KW-1185">Reference proteome</keyword>
<evidence type="ECO:0000313" key="6">
    <source>
        <dbReference type="Proteomes" id="UP001595792"/>
    </source>
</evidence>
<keyword evidence="1" id="KW-0547">Nucleotide-binding</keyword>
<dbReference type="PANTHER" id="PTHR34698:SF2">
    <property type="entry name" value="5-OXOPROLINASE SUBUNIT B"/>
    <property type="match status" value="1"/>
</dbReference>
<dbReference type="Gene3D" id="3.30.1360.40">
    <property type="match status" value="1"/>
</dbReference>
<dbReference type="Proteomes" id="UP001595792">
    <property type="component" value="Unassembled WGS sequence"/>
</dbReference>
<evidence type="ECO:0000256" key="2">
    <source>
        <dbReference type="ARBA" id="ARBA00022801"/>
    </source>
</evidence>
<dbReference type="InterPro" id="IPR010016">
    <property type="entry name" value="PxpB"/>
</dbReference>
<dbReference type="NCBIfam" id="TIGR00370">
    <property type="entry name" value="5-oxoprolinase subunit PxpB"/>
    <property type="match status" value="1"/>
</dbReference>
<dbReference type="SUPFAM" id="SSF50891">
    <property type="entry name" value="Cyclophilin-like"/>
    <property type="match status" value="1"/>
</dbReference>
<keyword evidence="3" id="KW-0067">ATP-binding</keyword>
<dbReference type="EC" id="3.5.2.9" evidence="5"/>
<dbReference type="GO" id="GO:0017168">
    <property type="term" value="F:5-oxoprolinase (ATP-hydrolyzing) activity"/>
    <property type="evidence" value="ECO:0007669"/>
    <property type="project" value="UniProtKB-EC"/>
</dbReference>
<gene>
    <name evidence="5" type="primary">pxpB</name>
    <name evidence="5" type="ORF">ACFOUY_15195</name>
</gene>
<dbReference type="RefSeq" id="WP_378961810.1">
    <property type="nucleotide sequence ID" value="NZ_JBHRXC010000016.1"/>
</dbReference>
<dbReference type="PANTHER" id="PTHR34698">
    <property type="entry name" value="5-OXOPROLINASE SUBUNIT B"/>
    <property type="match status" value="1"/>
</dbReference>
<evidence type="ECO:0000259" key="4">
    <source>
        <dbReference type="SMART" id="SM00796"/>
    </source>
</evidence>
<evidence type="ECO:0000256" key="1">
    <source>
        <dbReference type="ARBA" id="ARBA00022741"/>
    </source>
</evidence>
<dbReference type="Pfam" id="PF02682">
    <property type="entry name" value="CT_C_D"/>
    <property type="match status" value="1"/>
</dbReference>
<feature type="domain" description="Carboxyltransferase" evidence="4">
    <location>
        <begin position="11"/>
        <end position="221"/>
    </location>
</feature>
<dbReference type="InterPro" id="IPR029000">
    <property type="entry name" value="Cyclophilin-like_dom_sf"/>
</dbReference>
<keyword evidence="2 5" id="KW-0378">Hydrolase</keyword>
<reference evidence="6" key="1">
    <citation type="journal article" date="2019" name="Int. J. Syst. Evol. Microbiol.">
        <title>The Global Catalogue of Microorganisms (GCM) 10K type strain sequencing project: providing services to taxonomists for standard genome sequencing and annotation.</title>
        <authorList>
            <consortium name="The Broad Institute Genomics Platform"/>
            <consortium name="The Broad Institute Genome Sequencing Center for Infectious Disease"/>
            <person name="Wu L."/>
            <person name="Ma J."/>
        </authorList>
    </citation>
    <scope>NUCLEOTIDE SEQUENCE [LARGE SCALE GENOMIC DNA]</scope>
    <source>
        <strain evidence="6">CCM 8689</strain>
    </source>
</reference>
<sequence length="243" mass="26760">MTKNFISDFPMRIYALSEKSVTIEFGDSIREDLSDTISEFNKIIVQNPFSGLTSTVPGYSTLSIFYNPVLVKKSNLSGETCFEKVSSYINLLSLTEKTDSSFVSDKVIIPVLYGGDFGQDISQVASKNNLREEEVIALHTSIEYRVFMIGFVPGFAYLGGMDKRISTPRKLFPNPKIAAGSVGIAGEQTGIYPMETPGGWQIIGRTPFKMFDANRDSPALLKAGDTVVFKSINADEFNDLANL</sequence>
<dbReference type="SUPFAM" id="SSF160467">
    <property type="entry name" value="PH0987 N-terminal domain-like"/>
    <property type="match status" value="1"/>
</dbReference>
<protein>
    <submittedName>
        <fullName evidence="5">5-oxoprolinase subunit PxpB</fullName>
        <ecNumber evidence="5">3.5.2.9</ecNumber>
    </submittedName>
</protein>
<evidence type="ECO:0000256" key="3">
    <source>
        <dbReference type="ARBA" id="ARBA00022840"/>
    </source>
</evidence>
<name>A0ABV8NNT9_9SPHI</name>
<evidence type="ECO:0000313" key="5">
    <source>
        <dbReference type="EMBL" id="MFC4198051.1"/>
    </source>
</evidence>
<organism evidence="5 6">
    <name type="scientific">Pedobacter jamesrossensis</name>
    <dbReference type="NCBI Taxonomy" id="1908238"/>
    <lineage>
        <taxon>Bacteria</taxon>
        <taxon>Pseudomonadati</taxon>
        <taxon>Bacteroidota</taxon>
        <taxon>Sphingobacteriia</taxon>
        <taxon>Sphingobacteriales</taxon>
        <taxon>Sphingobacteriaceae</taxon>
        <taxon>Pedobacter</taxon>
    </lineage>
</organism>